<protein>
    <submittedName>
        <fullName evidence="1">Uncharacterized protein</fullName>
    </submittedName>
</protein>
<evidence type="ECO:0000313" key="1">
    <source>
        <dbReference type="EMBL" id="SFV61415.1"/>
    </source>
</evidence>
<proteinExistence type="predicted"/>
<accession>A0A1W1C6N6</accession>
<organism evidence="1">
    <name type="scientific">hydrothermal vent metagenome</name>
    <dbReference type="NCBI Taxonomy" id="652676"/>
    <lineage>
        <taxon>unclassified sequences</taxon>
        <taxon>metagenomes</taxon>
        <taxon>ecological metagenomes</taxon>
    </lineage>
</organism>
<name>A0A1W1C6N6_9ZZZZ</name>
<dbReference type="EMBL" id="FPHE01000105">
    <property type="protein sequence ID" value="SFV61415.1"/>
    <property type="molecule type" value="Genomic_DNA"/>
</dbReference>
<dbReference type="AlphaFoldDB" id="A0A1W1C6N6"/>
<reference evidence="1" key="1">
    <citation type="submission" date="2016-10" db="EMBL/GenBank/DDBJ databases">
        <authorList>
            <person name="de Groot N.N."/>
        </authorList>
    </citation>
    <scope>NUCLEOTIDE SEQUENCE</scope>
</reference>
<gene>
    <name evidence="1" type="ORF">MNB_SV-12-1765</name>
</gene>
<sequence>MNLDNLKKSMKLALKERFSSIKYGDEHRIPTVYIATHTDKAPFVGTLPKDISMQSEESYREFPKLSNTLLVELFSEIGVEYVPEICIYQLKNSRPIEVFQNFVMSFGISIDDRLEEREIIDADILNQVIFSLKKMDTLRKESMFDSRPIYKLLAHHEFTKVDKMIDKLKIG</sequence>